<proteinExistence type="inferred from homology"/>
<dbReference type="Gene3D" id="2.40.70.10">
    <property type="entry name" value="Acid Proteases"/>
    <property type="match status" value="2"/>
</dbReference>
<dbReference type="Pfam" id="PF00026">
    <property type="entry name" value="Asp"/>
    <property type="match status" value="1"/>
</dbReference>
<sequence length="582" mass="68716">MQIKIFFLFVFLIQFLCYEELSLIRNQQQYKINIYQVISNKQLSEYIKKNPCPQDILQFSHNTTISTQLCYFKDLSYNIEVLIGDINFNYQIAALALDLNSPWTWIKSHQCTHCIQQKEEQKCFQNCLFDQSQTDFVVTNAYRKNKKAQISSNIQSVYGEYIESNFSFMSYEPEKNKSLFRYFEEYLLEDEYQKYQDITTLPNFKLVAVSKMVNYQNFTADGAIALGVSNVQKEQKKIEPNTDFLQALINVTDDDEDQNSFEKKNKKVFGIYINEIGYYFPDYALTIGGINYKYSHKKVQNAHFVPLNDESQYYWALPLKSMEIIQSESDWNNQQVNNNSIFFAKKQAIITLSTSLIALPLQEFISFVKILSRISKANCKVVDQNLYVVYCRQFDINLVHKGILAINFDNDVQLKLNFLELIKECSLDTSENENFELQDCIFNVQLSQTNNVILGEPFLKKHYTIFDSDNKQVGFLPAADNTFWKEEFYQTPSFIKLALYLYFQLNYYCIINQIFIENCCLCIYFWNAFNCFYVLNQQILCVDKIKILQRQQSKRRIIIKKNKLRRYFLLRSGTRNEKKGFG</sequence>
<feature type="chain" id="PRO_5003407946" description="Peptidase A1 domain-containing protein" evidence="5">
    <location>
        <begin position="19"/>
        <end position="582"/>
    </location>
</feature>
<dbReference type="OMA" id="FENQPGN"/>
<keyword evidence="5" id="KW-0732">Signal</keyword>
<keyword evidence="4" id="KW-0378">Hydrolase</keyword>
<dbReference type="PANTHER" id="PTHR47966">
    <property type="entry name" value="BETA-SITE APP-CLEAVING ENZYME, ISOFORM A-RELATED"/>
    <property type="match status" value="1"/>
</dbReference>
<feature type="domain" description="Peptidase A1" evidence="6">
    <location>
        <begin position="77"/>
        <end position="476"/>
    </location>
</feature>
<dbReference type="EMBL" id="GL983902">
    <property type="protein sequence ID" value="EGR31236.1"/>
    <property type="molecule type" value="Genomic_DNA"/>
</dbReference>
<protein>
    <recommendedName>
        <fullName evidence="6">Peptidase A1 domain-containing protein</fullName>
    </recommendedName>
</protein>
<reference evidence="7 8" key="1">
    <citation type="submission" date="2011-07" db="EMBL/GenBank/DDBJ databases">
        <authorList>
            <person name="Coyne R."/>
            <person name="Brami D."/>
            <person name="Johnson J."/>
            <person name="Hostetler J."/>
            <person name="Hannick L."/>
            <person name="Clark T."/>
            <person name="Cassidy-Hanley D."/>
            <person name="Inman J."/>
        </authorList>
    </citation>
    <scope>NUCLEOTIDE SEQUENCE [LARGE SCALE GENOMIC DNA]</scope>
    <source>
        <strain evidence="7 8">G5</strain>
    </source>
</reference>
<dbReference type="InParanoid" id="G0QU70"/>
<comment type="similarity">
    <text evidence="1">Belongs to the peptidase A1 family.</text>
</comment>
<organism evidence="7 8">
    <name type="scientific">Ichthyophthirius multifiliis</name>
    <name type="common">White spot disease agent</name>
    <name type="synonym">Ich</name>
    <dbReference type="NCBI Taxonomy" id="5932"/>
    <lineage>
        <taxon>Eukaryota</taxon>
        <taxon>Sar</taxon>
        <taxon>Alveolata</taxon>
        <taxon>Ciliophora</taxon>
        <taxon>Intramacronucleata</taxon>
        <taxon>Oligohymenophorea</taxon>
        <taxon>Hymenostomatida</taxon>
        <taxon>Ophryoglenina</taxon>
        <taxon>Ichthyophthirius</taxon>
    </lineage>
</organism>
<dbReference type="SUPFAM" id="SSF50630">
    <property type="entry name" value="Acid proteases"/>
    <property type="match status" value="1"/>
</dbReference>
<keyword evidence="2" id="KW-0645">Protease</keyword>
<dbReference type="GO" id="GO:0004190">
    <property type="term" value="F:aspartic-type endopeptidase activity"/>
    <property type="evidence" value="ECO:0007669"/>
    <property type="project" value="UniProtKB-KW"/>
</dbReference>
<dbReference type="AlphaFoldDB" id="G0QU70"/>
<evidence type="ECO:0000313" key="8">
    <source>
        <dbReference type="Proteomes" id="UP000008983"/>
    </source>
</evidence>
<gene>
    <name evidence="7" type="ORF">IMG5_115220</name>
</gene>
<keyword evidence="3" id="KW-0064">Aspartyl protease</keyword>
<keyword evidence="8" id="KW-1185">Reference proteome</keyword>
<dbReference type="eggNOG" id="ENOG502SQ70">
    <property type="taxonomic scope" value="Eukaryota"/>
</dbReference>
<evidence type="ECO:0000259" key="6">
    <source>
        <dbReference type="PROSITE" id="PS51767"/>
    </source>
</evidence>
<evidence type="ECO:0000256" key="1">
    <source>
        <dbReference type="ARBA" id="ARBA00007447"/>
    </source>
</evidence>
<dbReference type="InterPro" id="IPR034164">
    <property type="entry name" value="Pepsin-like_dom"/>
</dbReference>
<dbReference type="GeneID" id="14907373"/>
<dbReference type="PANTHER" id="PTHR47966:SF51">
    <property type="entry name" value="BETA-SITE APP-CLEAVING ENZYME, ISOFORM A-RELATED"/>
    <property type="match status" value="1"/>
</dbReference>
<dbReference type="Proteomes" id="UP000008983">
    <property type="component" value="Unassembled WGS sequence"/>
</dbReference>
<dbReference type="InterPro" id="IPR021109">
    <property type="entry name" value="Peptidase_aspartic_dom_sf"/>
</dbReference>
<dbReference type="RefSeq" id="XP_004034722.1">
    <property type="nucleotide sequence ID" value="XM_004034674.1"/>
</dbReference>
<evidence type="ECO:0000256" key="3">
    <source>
        <dbReference type="ARBA" id="ARBA00022750"/>
    </source>
</evidence>
<evidence type="ECO:0000256" key="5">
    <source>
        <dbReference type="SAM" id="SignalP"/>
    </source>
</evidence>
<evidence type="ECO:0000256" key="4">
    <source>
        <dbReference type="ARBA" id="ARBA00022801"/>
    </source>
</evidence>
<dbReference type="PROSITE" id="PS51767">
    <property type="entry name" value="PEPTIDASE_A1"/>
    <property type="match status" value="1"/>
</dbReference>
<dbReference type="InterPro" id="IPR001461">
    <property type="entry name" value="Aspartic_peptidase_A1"/>
</dbReference>
<dbReference type="STRING" id="857967.G0QU70"/>
<dbReference type="GO" id="GO:0006508">
    <property type="term" value="P:proteolysis"/>
    <property type="evidence" value="ECO:0007669"/>
    <property type="project" value="UniProtKB-KW"/>
</dbReference>
<dbReference type="InterPro" id="IPR033121">
    <property type="entry name" value="PEPTIDASE_A1"/>
</dbReference>
<name>G0QU70_ICHMU</name>
<evidence type="ECO:0000256" key="2">
    <source>
        <dbReference type="ARBA" id="ARBA00022670"/>
    </source>
</evidence>
<dbReference type="CDD" id="cd05471">
    <property type="entry name" value="pepsin_like"/>
    <property type="match status" value="1"/>
</dbReference>
<dbReference type="OrthoDB" id="771136at2759"/>
<evidence type="ECO:0000313" key="7">
    <source>
        <dbReference type="EMBL" id="EGR31236.1"/>
    </source>
</evidence>
<feature type="signal peptide" evidence="5">
    <location>
        <begin position="1"/>
        <end position="18"/>
    </location>
</feature>
<accession>G0QU70</accession>